<feature type="transmembrane region" description="Helical" evidence="1">
    <location>
        <begin position="92"/>
        <end position="119"/>
    </location>
</feature>
<organism evidence="2 3">
    <name type="scientific">Mesorhizobium plurifarium</name>
    <dbReference type="NCBI Taxonomy" id="69974"/>
    <lineage>
        <taxon>Bacteria</taxon>
        <taxon>Pseudomonadati</taxon>
        <taxon>Pseudomonadota</taxon>
        <taxon>Alphaproteobacteria</taxon>
        <taxon>Hyphomicrobiales</taxon>
        <taxon>Phyllobacteriaceae</taxon>
        <taxon>Mesorhizobium</taxon>
    </lineage>
</organism>
<name>A0A090G3E9_MESPL</name>
<evidence type="ECO:0000256" key="1">
    <source>
        <dbReference type="SAM" id="Phobius"/>
    </source>
</evidence>
<keyword evidence="1" id="KW-1133">Transmembrane helix</keyword>
<evidence type="ECO:0000313" key="2">
    <source>
        <dbReference type="EMBL" id="CDX55567.1"/>
    </source>
</evidence>
<protein>
    <submittedName>
        <fullName evidence="2">Uncharacterized protein</fullName>
    </submittedName>
</protein>
<dbReference type="EMBL" id="CCNE01000013">
    <property type="protein sequence ID" value="CDX55567.1"/>
    <property type="molecule type" value="Genomic_DNA"/>
</dbReference>
<feature type="transmembrane region" description="Helical" evidence="1">
    <location>
        <begin position="52"/>
        <end position="72"/>
    </location>
</feature>
<keyword evidence="1" id="KW-0812">Transmembrane</keyword>
<dbReference type="Proteomes" id="UP000046122">
    <property type="component" value="Unassembled WGS sequence"/>
</dbReference>
<feature type="transmembrane region" description="Helical" evidence="1">
    <location>
        <begin position="126"/>
        <end position="145"/>
    </location>
</feature>
<reference evidence="2 3" key="1">
    <citation type="submission" date="2014-08" db="EMBL/GenBank/DDBJ databases">
        <authorList>
            <person name="Moulin Lionel"/>
        </authorList>
    </citation>
    <scope>NUCLEOTIDE SEQUENCE [LARGE SCALE GENOMIC DNA]</scope>
</reference>
<dbReference type="AlphaFoldDB" id="A0A090G3E9"/>
<evidence type="ECO:0000313" key="3">
    <source>
        <dbReference type="Proteomes" id="UP000046122"/>
    </source>
</evidence>
<gene>
    <name evidence="2" type="ORF">MPL3365_200140</name>
</gene>
<feature type="transmembrane region" description="Helical" evidence="1">
    <location>
        <begin position="165"/>
        <end position="186"/>
    </location>
</feature>
<proteinExistence type="predicted"/>
<accession>A0A090G3E9</accession>
<keyword evidence="1" id="KW-0472">Membrane</keyword>
<sequence>MDGLRRLWRRVADYAAHDDPLTSASNWIALVVAWNQPFYPLYLCAAVGADKIAPSFLTFLSTPFFLALPAVAKRHPLAARVMLPLTGIANGIVGTKAFGVGSGVEIFLLPCALIGAALFRPSERAAGLAIVALSAVVYFIPVRVFGEALAGYTAADNRAMVGLNAMSAATLIVFIGLLLSGGLATSEQRGDQGPRRK</sequence>